<evidence type="ECO:0000259" key="1">
    <source>
        <dbReference type="Pfam" id="PF14372"/>
    </source>
</evidence>
<dbReference type="InterPro" id="IPR025525">
    <property type="entry name" value="hAT-like_transposase_RNase-H"/>
</dbReference>
<reference evidence="2" key="2">
    <citation type="submission" date="2022-01" db="EMBL/GenBank/DDBJ databases">
        <authorList>
            <person name="Yamashiro T."/>
            <person name="Shiraishi A."/>
            <person name="Satake H."/>
            <person name="Nakayama K."/>
        </authorList>
    </citation>
    <scope>NUCLEOTIDE SEQUENCE</scope>
</reference>
<protein>
    <submittedName>
        <fullName evidence="2">Zinc finger BED domain-containing protein DAYSLEEPER-like protein</fullName>
    </submittedName>
</protein>
<proteinExistence type="predicted"/>
<dbReference type="EMBL" id="BQNB010014283">
    <property type="protein sequence ID" value="GJT26329.1"/>
    <property type="molecule type" value="Genomic_DNA"/>
</dbReference>
<comment type="caution">
    <text evidence="2">The sequence shown here is derived from an EMBL/GenBank/DDBJ whole genome shotgun (WGS) entry which is preliminary data.</text>
</comment>
<reference evidence="2" key="1">
    <citation type="journal article" date="2022" name="Int. J. Mol. Sci.">
        <title>Draft Genome of Tanacetum Coccineum: Genomic Comparison of Closely Related Tanacetum-Family Plants.</title>
        <authorList>
            <person name="Yamashiro T."/>
            <person name="Shiraishi A."/>
            <person name="Nakayama K."/>
            <person name="Satake H."/>
        </authorList>
    </citation>
    <scope>NUCLEOTIDE SEQUENCE</scope>
</reference>
<accession>A0ABQ5CI28</accession>
<sequence length="87" mass="9933">MDPRFKMKFVDFMFAKIFGDEVASFINIVDEGINGLFLEYATDDVPGHSSNGVELTEFDAFIIKSRSQQLKSELDQYLEESLNVESK</sequence>
<dbReference type="Proteomes" id="UP001151760">
    <property type="component" value="Unassembled WGS sequence"/>
</dbReference>
<evidence type="ECO:0000313" key="2">
    <source>
        <dbReference type="EMBL" id="GJT26329.1"/>
    </source>
</evidence>
<organism evidence="2 3">
    <name type="scientific">Tanacetum coccineum</name>
    <dbReference type="NCBI Taxonomy" id="301880"/>
    <lineage>
        <taxon>Eukaryota</taxon>
        <taxon>Viridiplantae</taxon>
        <taxon>Streptophyta</taxon>
        <taxon>Embryophyta</taxon>
        <taxon>Tracheophyta</taxon>
        <taxon>Spermatophyta</taxon>
        <taxon>Magnoliopsida</taxon>
        <taxon>eudicotyledons</taxon>
        <taxon>Gunneridae</taxon>
        <taxon>Pentapetalae</taxon>
        <taxon>asterids</taxon>
        <taxon>campanulids</taxon>
        <taxon>Asterales</taxon>
        <taxon>Asteraceae</taxon>
        <taxon>Asteroideae</taxon>
        <taxon>Anthemideae</taxon>
        <taxon>Anthemidinae</taxon>
        <taxon>Tanacetum</taxon>
    </lineage>
</organism>
<dbReference type="Pfam" id="PF14372">
    <property type="entry name" value="hAT-like_RNase-H"/>
    <property type="match status" value="1"/>
</dbReference>
<name>A0ABQ5CI28_9ASTR</name>
<gene>
    <name evidence="2" type="ORF">Tco_0906604</name>
</gene>
<keyword evidence="3" id="KW-1185">Reference proteome</keyword>
<feature type="domain" description="hAT-like transposase RNase-H fold" evidence="1">
    <location>
        <begin position="1"/>
        <end position="40"/>
    </location>
</feature>
<dbReference type="PANTHER" id="PTHR23272">
    <property type="entry name" value="BED FINGER-RELATED"/>
    <property type="match status" value="1"/>
</dbReference>
<evidence type="ECO:0000313" key="3">
    <source>
        <dbReference type="Proteomes" id="UP001151760"/>
    </source>
</evidence>
<dbReference type="PANTHER" id="PTHR23272:SF52">
    <property type="entry name" value="ZINC FINGER BED DOMAIN-CONTAINING PROTEIN DAYSLEEPER"/>
    <property type="match status" value="1"/>
</dbReference>